<dbReference type="PANTHER" id="PTHR11741">
    <property type="entry name" value="ELONGATION FACTOR TS"/>
    <property type="match status" value="1"/>
</dbReference>
<comment type="function">
    <text evidence="5">Associates with the EF-Tu.GDP complex and induces the exchange of GDP to GTP. It remains bound to the aminoacyl-tRNA.EF-Tu.GTP complex up to the GTP hydrolysis stage on the ribosome.</text>
</comment>
<dbReference type="Pfam" id="PF00889">
    <property type="entry name" value="EF_TS"/>
    <property type="match status" value="1"/>
</dbReference>
<dbReference type="SUPFAM" id="SSF54713">
    <property type="entry name" value="Elongation factor Ts (EF-Ts), dimerisation domain"/>
    <property type="match status" value="1"/>
</dbReference>
<reference evidence="7 8" key="1">
    <citation type="submission" date="2018-11" db="EMBL/GenBank/DDBJ databases">
        <title>Schleiferia aggregans sp. nov., a moderately thermophilic heterotrophic bacterium isolated from microbial mats at a terrestrial hot spring.</title>
        <authorList>
            <person name="Iino T."/>
            <person name="Ohkuma M."/>
            <person name="Haruta S."/>
        </authorList>
    </citation>
    <scope>NUCLEOTIDE SEQUENCE [LARGE SCALE GENOMIC DNA]</scope>
    <source>
        <strain evidence="7 8">LA</strain>
    </source>
</reference>
<comment type="caution">
    <text evidence="7">The sequence shown here is derived from an EMBL/GenBank/DDBJ whole genome shotgun (WGS) entry which is preliminary data.</text>
</comment>
<dbReference type="CDD" id="cd14275">
    <property type="entry name" value="UBA_EF-Ts"/>
    <property type="match status" value="1"/>
</dbReference>
<keyword evidence="5" id="KW-0963">Cytoplasm</keyword>
<dbReference type="InterPro" id="IPR014039">
    <property type="entry name" value="Transl_elong_EFTs/EF1B_dimer"/>
</dbReference>
<comment type="similarity">
    <text evidence="1 5">Belongs to the EF-Ts family.</text>
</comment>
<dbReference type="FunFam" id="1.10.8.10:FF:000001">
    <property type="entry name" value="Elongation factor Ts"/>
    <property type="match status" value="1"/>
</dbReference>
<dbReference type="InterPro" id="IPR001816">
    <property type="entry name" value="Transl_elong_EFTs/EF1B"/>
</dbReference>
<feature type="region of interest" description="Involved in Mg(2+) ion dislocation from EF-Tu" evidence="5">
    <location>
        <begin position="82"/>
        <end position="85"/>
    </location>
</feature>
<evidence type="ECO:0000256" key="3">
    <source>
        <dbReference type="ARBA" id="ARBA00022768"/>
    </source>
</evidence>
<dbReference type="SUPFAM" id="SSF46934">
    <property type="entry name" value="UBA-like"/>
    <property type="match status" value="1"/>
</dbReference>
<sequence length="274" mass="29579">MANITAAEVNNLRKITGAGMMDCKKALAEADGDVEKAIDILRKKGQKIAANRADRATTEGCALALTNSENTYGVIVALACETDFVAKNEGFIALNQAILDIALEHKPADIEALKALPFQGSLTVGEKLIEQTGVIGEKIDIAGYTTLEGTFVTYYIHSNKKIATLVALSAVAPEAGKDVAMQVAAMNPIALDKDSVSQEIIERELEIGRELARQEGKPENMIDKIAQGRLGKFFKENTLVEQEFIKEPKLSVAQYLDSVQKGLKVTGFRRVALG</sequence>
<evidence type="ECO:0000256" key="4">
    <source>
        <dbReference type="ARBA" id="ARBA00022917"/>
    </source>
</evidence>
<dbReference type="GO" id="GO:0003746">
    <property type="term" value="F:translation elongation factor activity"/>
    <property type="evidence" value="ECO:0007669"/>
    <property type="project" value="UniProtKB-UniRule"/>
</dbReference>
<proteinExistence type="inferred from homology"/>
<organism evidence="7 8">
    <name type="scientific">Thermaurantimonas aggregans</name>
    <dbReference type="NCBI Taxonomy" id="2173829"/>
    <lineage>
        <taxon>Bacteria</taxon>
        <taxon>Pseudomonadati</taxon>
        <taxon>Bacteroidota</taxon>
        <taxon>Flavobacteriia</taxon>
        <taxon>Flavobacteriales</taxon>
        <taxon>Schleiferiaceae</taxon>
        <taxon>Thermaurantimonas</taxon>
    </lineage>
</organism>
<evidence type="ECO:0000256" key="2">
    <source>
        <dbReference type="ARBA" id="ARBA00016956"/>
    </source>
</evidence>
<protein>
    <recommendedName>
        <fullName evidence="2 5">Elongation factor Ts</fullName>
        <shortName evidence="5">EF-Ts</shortName>
    </recommendedName>
</protein>
<keyword evidence="8" id="KW-1185">Reference proteome</keyword>
<dbReference type="GO" id="GO:0005737">
    <property type="term" value="C:cytoplasm"/>
    <property type="evidence" value="ECO:0007669"/>
    <property type="project" value="UniProtKB-SubCell"/>
</dbReference>
<name>A0A401XLR5_9FLAO</name>
<dbReference type="HAMAP" id="MF_00050">
    <property type="entry name" value="EF_Ts"/>
    <property type="match status" value="1"/>
</dbReference>
<evidence type="ECO:0000256" key="5">
    <source>
        <dbReference type="HAMAP-Rule" id="MF_00050"/>
    </source>
</evidence>
<dbReference type="Gene3D" id="1.10.8.10">
    <property type="entry name" value="DNA helicase RuvA subunit, C-terminal domain"/>
    <property type="match status" value="1"/>
</dbReference>
<gene>
    <name evidence="5 7" type="primary">tsf</name>
    <name evidence="7" type="ORF">JCM31826_14380</name>
</gene>
<comment type="subcellular location">
    <subcellularLocation>
        <location evidence="5">Cytoplasm</location>
    </subcellularLocation>
</comment>
<evidence type="ECO:0000259" key="6">
    <source>
        <dbReference type="Pfam" id="PF00889"/>
    </source>
</evidence>
<evidence type="ECO:0000313" key="7">
    <source>
        <dbReference type="EMBL" id="GCD77956.1"/>
    </source>
</evidence>
<dbReference type="OrthoDB" id="9808348at2"/>
<evidence type="ECO:0000256" key="1">
    <source>
        <dbReference type="ARBA" id="ARBA00005532"/>
    </source>
</evidence>
<dbReference type="RefSeq" id="WP_124398019.1">
    <property type="nucleotide sequence ID" value="NZ_BHZE01000013.1"/>
</dbReference>
<dbReference type="InterPro" id="IPR036402">
    <property type="entry name" value="EF-Ts_dimer_sf"/>
</dbReference>
<dbReference type="AlphaFoldDB" id="A0A401XLR5"/>
<keyword evidence="3 5" id="KW-0251">Elongation factor</keyword>
<evidence type="ECO:0000313" key="8">
    <source>
        <dbReference type="Proteomes" id="UP000286715"/>
    </source>
</evidence>
<dbReference type="InterPro" id="IPR009060">
    <property type="entry name" value="UBA-like_sf"/>
</dbReference>
<dbReference type="Gene3D" id="1.10.286.20">
    <property type="match status" value="1"/>
</dbReference>
<accession>A0A401XLR5</accession>
<dbReference type="NCBIfam" id="TIGR00116">
    <property type="entry name" value="tsf"/>
    <property type="match status" value="1"/>
</dbReference>
<dbReference type="FunFam" id="1.10.286.20:FF:000001">
    <property type="entry name" value="Elongation factor Ts"/>
    <property type="match status" value="1"/>
</dbReference>
<feature type="domain" description="Translation elongation factor EFTs/EF1B dimerisation" evidence="6">
    <location>
        <begin position="73"/>
        <end position="274"/>
    </location>
</feature>
<dbReference type="Proteomes" id="UP000286715">
    <property type="component" value="Unassembled WGS sequence"/>
</dbReference>
<keyword evidence="4 5" id="KW-0648">Protein biosynthesis</keyword>
<dbReference type="InterPro" id="IPR018101">
    <property type="entry name" value="Transl_elong_Ts_CS"/>
</dbReference>
<dbReference type="Gene3D" id="3.30.479.20">
    <property type="entry name" value="Elongation factor Ts, dimerisation domain"/>
    <property type="match status" value="2"/>
</dbReference>
<dbReference type="EMBL" id="BHZE01000013">
    <property type="protein sequence ID" value="GCD77956.1"/>
    <property type="molecule type" value="Genomic_DNA"/>
</dbReference>
<dbReference type="PANTHER" id="PTHR11741:SF0">
    <property type="entry name" value="ELONGATION FACTOR TS, MITOCHONDRIAL"/>
    <property type="match status" value="1"/>
</dbReference>
<dbReference type="PROSITE" id="PS01126">
    <property type="entry name" value="EF_TS_1"/>
    <property type="match status" value="1"/>
</dbReference>